<dbReference type="CDD" id="cd16936">
    <property type="entry name" value="HATPase_RsbW-like"/>
    <property type="match status" value="1"/>
</dbReference>
<dbReference type="GO" id="GO:0004674">
    <property type="term" value="F:protein serine/threonine kinase activity"/>
    <property type="evidence" value="ECO:0007669"/>
    <property type="project" value="UniProtKB-KW"/>
</dbReference>
<evidence type="ECO:0000313" key="2">
    <source>
        <dbReference type="EMBL" id="ABM29993.1"/>
    </source>
</evidence>
<gene>
    <name evidence="2" type="ordered locus">Dvul_2982</name>
</gene>
<organism evidence="2 3">
    <name type="scientific">Nitratidesulfovibrio vulgaris (strain DP4)</name>
    <name type="common">Desulfovibrio vulgaris</name>
    <dbReference type="NCBI Taxonomy" id="391774"/>
    <lineage>
        <taxon>Bacteria</taxon>
        <taxon>Pseudomonadati</taxon>
        <taxon>Thermodesulfobacteriota</taxon>
        <taxon>Desulfovibrionia</taxon>
        <taxon>Desulfovibrionales</taxon>
        <taxon>Desulfovibrionaceae</taxon>
        <taxon>Nitratidesulfovibrio</taxon>
    </lineage>
</organism>
<geneLocation type="plasmid" evidence="2 3">
    <name>pDVUL01</name>
</geneLocation>
<dbReference type="Pfam" id="PF13581">
    <property type="entry name" value="HATPase_c_2"/>
    <property type="match status" value="1"/>
</dbReference>
<evidence type="ECO:0000259" key="1">
    <source>
        <dbReference type="Pfam" id="PF13581"/>
    </source>
</evidence>
<dbReference type="HOGENOM" id="CLU_090336_24_1_7"/>
<name>A0A0H3AC59_NITV4</name>
<dbReference type="AlphaFoldDB" id="A0A0H3AC59"/>
<evidence type="ECO:0000313" key="3">
    <source>
        <dbReference type="Proteomes" id="UP000009173"/>
    </source>
</evidence>
<dbReference type="RefSeq" id="WP_011787398.1">
    <property type="nucleotide sequence ID" value="NC_008741.1"/>
</dbReference>
<dbReference type="Proteomes" id="UP000009173">
    <property type="component" value="Plasmid pDVUL01"/>
</dbReference>
<dbReference type="InterPro" id="IPR003594">
    <property type="entry name" value="HATPase_dom"/>
</dbReference>
<sequence length="138" mass="15236">MATLSVPASIEHLATVNAFIAEHMPEQHRGIIPQVELTAEELLVNVFSYAYPDSPGKAEVGCRVVLFDDAPFFCLTVRDWGAPFNPFSEAPTPDTSLDVEERPVGGLGVHLIKSMVGHYSYSHHEASNHIELYFPLDD</sequence>
<accession>A0A0H3AC59</accession>
<keyword evidence="2" id="KW-0808">Transferase</keyword>
<dbReference type="Gene3D" id="3.30.565.10">
    <property type="entry name" value="Histidine kinase-like ATPase, C-terminal domain"/>
    <property type="match status" value="1"/>
</dbReference>
<keyword evidence="2" id="KW-0614">Plasmid</keyword>
<dbReference type="SUPFAM" id="SSF55874">
    <property type="entry name" value="ATPase domain of HSP90 chaperone/DNA topoisomerase II/histidine kinase"/>
    <property type="match status" value="1"/>
</dbReference>
<keyword evidence="2" id="KW-0723">Serine/threonine-protein kinase</keyword>
<reference evidence="3" key="1">
    <citation type="journal article" date="2009" name="Environ. Microbiol.">
        <title>Contribution of mobile genetic elements to Desulfovibrio vulgaris genome plasticity.</title>
        <authorList>
            <person name="Walker C.B."/>
            <person name="Stolyar S."/>
            <person name="Chivian D."/>
            <person name="Pinel N."/>
            <person name="Gabster J.A."/>
            <person name="Dehal P.S."/>
            <person name="He Z."/>
            <person name="Yang Z.K."/>
            <person name="Yen H.C."/>
            <person name="Zhou J."/>
            <person name="Wall J.D."/>
            <person name="Hazen T.C."/>
            <person name="Arkin A.P."/>
            <person name="Stahl D.A."/>
        </authorList>
    </citation>
    <scope>NUCLEOTIDE SEQUENCE [LARGE SCALE GENOMIC DNA]</scope>
    <source>
        <strain evidence="3">DP4</strain>
        <plasmid evidence="3">Plasmid pDVUL01</plasmid>
    </source>
</reference>
<dbReference type="KEGG" id="dvl:Dvul_2982"/>
<protein>
    <submittedName>
        <fullName evidence="2">Putative anti-sigma regulatory factor, serine/threonine protein kinase</fullName>
    </submittedName>
</protein>
<proteinExistence type="predicted"/>
<dbReference type="InterPro" id="IPR036890">
    <property type="entry name" value="HATPase_C_sf"/>
</dbReference>
<keyword evidence="2" id="KW-0418">Kinase</keyword>
<dbReference type="EMBL" id="CP000528">
    <property type="protein sequence ID" value="ABM29993.1"/>
    <property type="molecule type" value="Genomic_DNA"/>
</dbReference>
<feature type="domain" description="Histidine kinase/HSP90-like ATPase" evidence="1">
    <location>
        <begin position="6"/>
        <end position="132"/>
    </location>
</feature>